<evidence type="ECO:0000256" key="6">
    <source>
        <dbReference type="ARBA" id="ARBA00022989"/>
    </source>
</evidence>
<keyword evidence="3" id="KW-0328">Glycosyltransferase</keyword>
<comment type="subcellular location">
    <subcellularLocation>
        <location evidence="1">Cell membrane</location>
        <topology evidence="1">Multi-pass membrane protein</topology>
    </subcellularLocation>
</comment>
<evidence type="ECO:0000256" key="4">
    <source>
        <dbReference type="ARBA" id="ARBA00022679"/>
    </source>
</evidence>
<evidence type="ECO:0000313" key="9">
    <source>
        <dbReference type="EMBL" id="NMB91337.1"/>
    </source>
</evidence>
<sequence>MSKTVKVLSVLIFIALYLGTRLPRAGTTIVNTDEVYWHDRSERFLNALASKKYVDTFQKYHPGVPLMWEISLTAQLLSMKDHKATIEIFNDFEYLHTNTQLLLIIWFLFLSILLMIFLNKAINNWWLSLLFVVILSLEPFYIGNSRLIHHDAQISLCVIIAIVFTYLTSKKQNIFYIFLASFFLAIGALSKTLFVGAFLFCLFAGALITFLNQGLKKMLVYISCISLGFIFFYTVLFPAIWVAPVETLNKIFMQSYQVGEEEGHTQIFFGRETRTPGFWFYPILLVLKTSPFMILGIVIYIVDVLASLFKKIKDRKFCGVKDISYISFAGIFYLGYFCVIMFFSKKVDRYVVPIYPYLALMATYGWYKLVKKKKFVVFPVALFLTTVVYQLFTLFPHYLMYVNPLVGDAKKANEIIGQKLFGIGVFDLRQKIIDRYGDSMSIGSSDFGPLKSIYPKGVVYNVLVEHPNSFKVMILGPNKELPESIRKDPNIKFKQVDSVYINGLEFWRIYQRNY</sequence>
<keyword evidence="4" id="KW-0808">Transferase</keyword>
<feature type="transmembrane region" description="Helical" evidence="8">
    <location>
        <begin position="219"/>
        <end position="243"/>
    </location>
</feature>
<dbReference type="GO" id="GO:0009103">
    <property type="term" value="P:lipopolysaccharide biosynthetic process"/>
    <property type="evidence" value="ECO:0007669"/>
    <property type="project" value="UniProtKB-ARBA"/>
</dbReference>
<feature type="transmembrane region" description="Helical" evidence="8">
    <location>
        <begin position="323"/>
        <end position="344"/>
    </location>
</feature>
<feature type="transmembrane region" description="Helical" evidence="8">
    <location>
        <begin position="174"/>
        <end position="189"/>
    </location>
</feature>
<keyword evidence="7 8" id="KW-0472">Membrane</keyword>
<dbReference type="GO" id="GO:0016763">
    <property type="term" value="F:pentosyltransferase activity"/>
    <property type="evidence" value="ECO:0007669"/>
    <property type="project" value="TreeGrafter"/>
</dbReference>
<feature type="transmembrane region" description="Helical" evidence="8">
    <location>
        <begin position="195"/>
        <end position="212"/>
    </location>
</feature>
<organism evidence="9 10">
    <name type="scientific">candidate division WWE3 bacterium</name>
    <dbReference type="NCBI Taxonomy" id="2053526"/>
    <lineage>
        <taxon>Bacteria</taxon>
        <taxon>Katanobacteria</taxon>
    </lineage>
</organism>
<accession>A0A7X9E6G6</accession>
<evidence type="ECO:0000256" key="8">
    <source>
        <dbReference type="SAM" id="Phobius"/>
    </source>
</evidence>
<dbReference type="PANTHER" id="PTHR33908:SF11">
    <property type="entry name" value="MEMBRANE PROTEIN"/>
    <property type="match status" value="1"/>
</dbReference>
<feature type="transmembrane region" description="Helical" evidence="8">
    <location>
        <begin position="376"/>
        <end position="395"/>
    </location>
</feature>
<dbReference type="InterPro" id="IPR050297">
    <property type="entry name" value="LipidA_mod_glycosyltrf_83"/>
</dbReference>
<keyword evidence="2" id="KW-1003">Cell membrane</keyword>
<keyword evidence="6 8" id="KW-1133">Transmembrane helix</keyword>
<reference evidence="9 10" key="1">
    <citation type="journal article" date="2020" name="Biotechnol. Biofuels">
        <title>New insights from the biogas microbiome by comprehensive genome-resolved metagenomics of nearly 1600 species originating from multiple anaerobic digesters.</title>
        <authorList>
            <person name="Campanaro S."/>
            <person name="Treu L."/>
            <person name="Rodriguez-R L.M."/>
            <person name="Kovalovszki A."/>
            <person name="Ziels R.M."/>
            <person name="Maus I."/>
            <person name="Zhu X."/>
            <person name="Kougias P.G."/>
            <person name="Basile A."/>
            <person name="Luo G."/>
            <person name="Schluter A."/>
            <person name="Konstantinidis K.T."/>
            <person name="Angelidaki I."/>
        </authorList>
    </citation>
    <scope>NUCLEOTIDE SEQUENCE [LARGE SCALE GENOMIC DNA]</scope>
    <source>
        <strain evidence="9">AS27yjCOA_202</strain>
    </source>
</reference>
<keyword evidence="5 8" id="KW-0812">Transmembrane</keyword>
<feature type="transmembrane region" description="Helical" evidence="8">
    <location>
        <begin position="350"/>
        <end position="367"/>
    </location>
</feature>
<gene>
    <name evidence="9" type="ORF">GYA37_00645</name>
</gene>
<feature type="transmembrane region" description="Helical" evidence="8">
    <location>
        <begin position="278"/>
        <end position="302"/>
    </location>
</feature>
<dbReference type="EMBL" id="JAAZNV010000006">
    <property type="protein sequence ID" value="NMB91337.1"/>
    <property type="molecule type" value="Genomic_DNA"/>
</dbReference>
<evidence type="ECO:0000256" key="1">
    <source>
        <dbReference type="ARBA" id="ARBA00004651"/>
    </source>
</evidence>
<protein>
    <recommendedName>
        <fullName evidence="11">Glycosyltransferase RgtA/B/C/D-like domain-containing protein</fullName>
    </recommendedName>
</protein>
<name>A0A7X9E6G6_UNCKA</name>
<comment type="caution">
    <text evidence="9">The sequence shown here is derived from an EMBL/GenBank/DDBJ whole genome shotgun (WGS) entry which is preliminary data.</text>
</comment>
<feature type="transmembrane region" description="Helical" evidence="8">
    <location>
        <begin position="148"/>
        <end position="167"/>
    </location>
</feature>
<dbReference type="PANTHER" id="PTHR33908">
    <property type="entry name" value="MANNOSYLTRANSFERASE YKCB-RELATED"/>
    <property type="match status" value="1"/>
</dbReference>
<evidence type="ECO:0000256" key="3">
    <source>
        <dbReference type="ARBA" id="ARBA00022676"/>
    </source>
</evidence>
<dbReference type="AlphaFoldDB" id="A0A7X9E6G6"/>
<evidence type="ECO:0000256" key="7">
    <source>
        <dbReference type="ARBA" id="ARBA00023136"/>
    </source>
</evidence>
<dbReference type="GO" id="GO:0005886">
    <property type="term" value="C:plasma membrane"/>
    <property type="evidence" value="ECO:0007669"/>
    <property type="project" value="UniProtKB-SubCell"/>
</dbReference>
<evidence type="ECO:0008006" key="11">
    <source>
        <dbReference type="Google" id="ProtNLM"/>
    </source>
</evidence>
<feature type="transmembrane region" description="Helical" evidence="8">
    <location>
        <begin position="99"/>
        <end position="118"/>
    </location>
</feature>
<evidence type="ECO:0000256" key="5">
    <source>
        <dbReference type="ARBA" id="ARBA00022692"/>
    </source>
</evidence>
<evidence type="ECO:0000313" key="10">
    <source>
        <dbReference type="Proteomes" id="UP000590542"/>
    </source>
</evidence>
<feature type="transmembrane region" description="Helical" evidence="8">
    <location>
        <begin position="125"/>
        <end position="142"/>
    </location>
</feature>
<evidence type="ECO:0000256" key="2">
    <source>
        <dbReference type="ARBA" id="ARBA00022475"/>
    </source>
</evidence>
<proteinExistence type="predicted"/>
<dbReference type="Proteomes" id="UP000590542">
    <property type="component" value="Unassembled WGS sequence"/>
</dbReference>